<accession>A0A381T088</accession>
<evidence type="ECO:0000313" key="6">
    <source>
        <dbReference type="EMBL" id="SVA08981.1"/>
    </source>
</evidence>
<dbReference type="SUPFAM" id="SSF53335">
    <property type="entry name" value="S-adenosyl-L-methionine-dependent methyltransferases"/>
    <property type="match status" value="1"/>
</dbReference>
<dbReference type="AlphaFoldDB" id="A0A381T088"/>
<dbReference type="EMBL" id="UINC01003755">
    <property type="protein sequence ID" value="SVA08981.1"/>
    <property type="molecule type" value="Genomic_DNA"/>
</dbReference>
<evidence type="ECO:0000259" key="5">
    <source>
        <dbReference type="PROSITE" id="PS51686"/>
    </source>
</evidence>
<feature type="non-terminal residue" evidence="6">
    <location>
        <position position="1"/>
    </location>
</feature>
<name>A0A381T088_9ZZZZ</name>
<dbReference type="InterPro" id="IPR054728">
    <property type="entry name" value="RsmB-like_ferredoxin"/>
</dbReference>
<proteinExistence type="predicted"/>
<keyword evidence="2" id="KW-0808">Transferase</keyword>
<keyword evidence="4" id="KW-0694">RNA-binding</keyword>
<protein>
    <recommendedName>
        <fullName evidence="5">SAM-dependent MTase RsmB/NOP-type domain-containing protein</fullName>
    </recommendedName>
</protein>
<keyword evidence="3" id="KW-0949">S-adenosyl-L-methionine</keyword>
<dbReference type="PRINTS" id="PR02008">
    <property type="entry name" value="RCMTFAMILY"/>
</dbReference>
<dbReference type="PROSITE" id="PS51686">
    <property type="entry name" value="SAM_MT_RSMB_NOP"/>
    <property type="match status" value="1"/>
</dbReference>
<dbReference type="InterPro" id="IPR023267">
    <property type="entry name" value="RCMT"/>
</dbReference>
<dbReference type="InterPro" id="IPR001678">
    <property type="entry name" value="MeTrfase_RsmB-F_NOP2_dom"/>
</dbReference>
<reference evidence="6" key="1">
    <citation type="submission" date="2018-05" db="EMBL/GenBank/DDBJ databases">
        <authorList>
            <person name="Lanie J.A."/>
            <person name="Ng W.-L."/>
            <person name="Kazmierczak K.M."/>
            <person name="Andrzejewski T.M."/>
            <person name="Davidsen T.M."/>
            <person name="Wayne K.J."/>
            <person name="Tettelin H."/>
            <person name="Glass J.I."/>
            <person name="Rusch D."/>
            <person name="Podicherti R."/>
            <person name="Tsui H.-C.T."/>
            <person name="Winkler M.E."/>
        </authorList>
    </citation>
    <scope>NUCLEOTIDE SEQUENCE</scope>
</reference>
<sequence>VDEAVELAKRRRGKGAAGLANALLRKIRKADTSVEKALSPETPIHQMAALLSHPGWMISRWIDSLGWERTIQFCEWNNTVPILTVRMNSLQTEKEAFEKFLEESMVQWEPNQIIPEFYTVHRVSKIRSSSQFSEGHFSFQDVSSGLVTNLLKPTEGDSVLDVCAAPGGKCGYMAELMRNSGSVYAFDVDADRHALLKESMKRLKLNSVNVEQKDATADSFQVSDKILIDAPCTGTGVMAKRADLKWRRRPSDLDEMVAVQKRIISHIAQFLESEGELVYATCSVEPEENWGVVDSFLADNPSFSVQSAEGRVPSGFLDNMGALSTFPPEHGMDGVFAVILRRN</sequence>
<dbReference type="Pfam" id="PF01189">
    <property type="entry name" value="Methyltr_RsmB-F"/>
    <property type="match status" value="1"/>
</dbReference>
<dbReference type="Gene3D" id="1.10.940.10">
    <property type="entry name" value="NusB-like"/>
    <property type="match status" value="1"/>
</dbReference>
<dbReference type="Gene3D" id="3.40.50.150">
    <property type="entry name" value="Vaccinia Virus protein VP39"/>
    <property type="match status" value="1"/>
</dbReference>
<dbReference type="GO" id="GO:0003723">
    <property type="term" value="F:RNA binding"/>
    <property type="evidence" value="ECO:0007669"/>
    <property type="project" value="UniProtKB-KW"/>
</dbReference>
<evidence type="ECO:0000256" key="2">
    <source>
        <dbReference type="ARBA" id="ARBA00022679"/>
    </source>
</evidence>
<evidence type="ECO:0000256" key="4">
    <source>
        <dbReference type="ARBA" id="ARBA00022884"/>
    </source>
</evidence>
<dbReference type="PANTHER" id="PTHR22807">
    <property type="entry name" value="NOP2 YEAST -RELATED NOL1/NOP2/FMU SUN DOMAIN-CONTAINING"/>
    <property type="match status" value="1"/>
</dbReference>
<gene>
    <name evidence="6" type="ORF">METZ01_LOCUS61835</name>
</gene>
<dbReference type="Pfam" id="PF22458">
    <property type="entry name" value="RsmF-B_ferredox"/>
    <property type="match status" value="1"/>
</dbReference>
<evidence type="ECO:0000256" key="3">
    <source>
        <dbReference type="ARBA" id="ARBA00022691"/>
    </source>
</evidence>
<keyword evidence="1" id="KW-0489">Methyltransferase</keyword>
<evidence type="ECO:0000256" key="1">
    <source>
        <dbReference type="ARBA" id="ARBA00022603"/>
    </source>
</evidence>
<dbReference type="PANTHER" id="PTHR22807:SF61">
    <property type="entry name" value="NOL1_NOP2_SUN FAMILY PROTEIN _ ANTITERMINATION NUSB DOMAIN-CONTAINING PROTEIN"/>
    <property type="match status" value="1"/>
</dbReference>
<feature type="domain" description="SAM-dependent MTase RsmB/NOP-type" evidence="5">
    <location>
        <begin position="73"/>
        <end position="343"/>
    </location>
</feature>
<dbReference type="InterPro" id="IPR029063">
    <property type="entry name" value="SAM-dependent_MTases_sf"/>
</dbReference>
<organism evidence="6">
    <name type="scientific">marine metagenome</name>
    <dbReference type="NCBI Taxonomy" id="408172"/>
    <lineage>
        <taxon>unclassified sequences</taxon>
        <taxon>metagenomes</taxon>
        <taxon>ecological metagenomes</taxon>
    </lineage>
</organism>
<dbReference type="Gene3D" id="3.30.70.1170">
    <property type="entry name" value="Sun protein, domain 3"/>
    <property type="match status" value="1"/>
</dbReference>
<dbReference type="SUPFAM" id="SSF48013">
    <property type="entry name" value="NusB-like"/>
    <property type="match status" value="1"/>
</dbReference>
<dbReference type="InterPro" id="IPR035926">
    <property type="entry name" value="NusB-like_sf"/>
</dbReference>
<dbReference type="GO" id="GO:0001510">
    <property type="term" value="P:RNA methylation"/>
    <property type="evidence" value="ECO:0007669"/>
    <property type="project" value="InterPro"/>
</dbReference>
<dbReference type="InterPro" id="IPR049560">
    <property type="entry name" value="MeTrfase_RsmB-F_NOP2_cat"/>
</dbReference>
<dbReference type="GO" id="GO:0008173">
    <property type="term" value="F:RNA methyltransferase activity"/>
    <property type="evidence" value="ECO:0007669"/>
    <property type="project" value="InterPro"/>
</dbReference>